<evidence type="ECO:0008006" key="2">
    <source>
        <dbReference type="Google" id="ProtNLM"/>
    </source>
</evidence>
<dbReference type="InterPro" id="IPR032675">
    <property type="entry name" value="LRR_dom_sf"/>
</dbReference>
<dbReference type="SUPFAM" id="SSF52058">
    <property type="entry name" value="L domain-like"/>
    <property type="match status" value="1"/>
</dbReference>
<sequence length="205" mass="23333">MDPSVGKIDKSSFDQQTLMEILINGIENPNDICGSKDSPKEIAKWRQIVMNYRHEVTDIDWSLHWIHGTIPLEWLPSTIITLKIHRNALSGSLNLTHLPPCMTRLTANDNQFRGEISLESLPDTLEELNVSCNELSGTINVTKLPQKLNSLFLHRNAFHGKTNFSQLQKSLRTFFVSDTNLSGDLRADWGQLYAVKNSQVRLHRV</sequence>
<gene>
    <name evidence="1" type="ORF">NAES01612_LOCUS8983</name>
</gene>
<dbReference type="PANTHER" id="PTHR48010">
    <property type="entry name" value="OS05G0588300 PROTEIN"/>
    <property type="match status" value="1"/>
</dbReference>
<dbReference type="PANTHER" id="PTHR48010:SF58">
    <property type="entry name" value="RECEPTOR PROTEIN KINASE-LIKE PROTEIN ZAR1"/>
    <property type="match status" value="1"/>
</dbReference>
<dbReference type="Gene3D" id="3.80.10.10">
    <property type="entry name" value="Ribonuclease Inhibitor"/>
    <property type="match status" value="1"/>
</dbReference>
<dbReference type="AlphaFoldDB" id="A0A7S4KNG2"/>
<dbReference type="InterPro" id="IPR050994">
    <property type="entry name" value="At_inactive_RLKs"/>
</dbReference>
<evidence type="ECO:0000313" key="1">
    <source>
        <dbReference type="EMBL" id="CAE2300429.1"/>
    </source>
</evidence>
<protein>
    <recommendedName>
        <fullName evidence="2">Leucine-rich repeat protein</fullName>
    </recommendedName>
</protein>
<organism evidence="1">
    <name type="scientific">Paramoeba aestuarina</name>
    <dbReference type="NCBI Taxonomy" id="180227"/>
    <lineage>
        <taxon>Eukaryota</taxon>
        <taxon>Amoebozoa</taxon>
        <taxon>Discosea</taxon>
        <taxon>Flabellinia</taxon>
        <taxon>Dactylopodida</taxon>
        <taxon>Paramoebidae</taxon>
        <taxon>Paramoeba</taxon>
    </lineage>
</organism>
<reference evidence="1" key="1">
    <citation type="submission" date="2021-01" db="EMBL/GenBank/DDBJ databases">
        <authorList>
            <person name="Corre E."/>
            <person name="Pelletier E."/>
            <person name="Niang G."/>
            <person name="Scheremetjew M."/>
            <person name="Finn R."/>
            <person name="Kale V."/>
            <person name="Holt S."/>
            <person name="Cochrane G."/>
            <person name="Meng A."/>
            <person name="Brown T."/>
            <person name="Cohen L."/>
        </authorList>
    </citation>
    <scope>NUCLEOTIDE SEQUENCE</scope>
    <source>
        <strain evidence="1">SoJaBio B1-5/56/2</strain>
    </source>
</reference>
<dbReference type="EMBL" id="HBKR01013563">
    <property type="protein sequence ID" value="CAE2300429.1"/>
    <property type="molecule type" value="Transcribed_RNA"/>
</dbReference>
<accession>A0A7S4KNG2</accession>
<name>A0A7S4KNG2_9EUKA</name>
<proteinExistence type="predicted"/>